<sequence length="201" mass="21951">MFVRTLYATGDPANIDACLDALRAEAPQLLADQPGYRGFSLFTDRELGKILMGSWWESEQARQNSDDHLKERRAALLEPFAHTATVDNWEAAVFTPTPSVKSGAGFRLTRFEVDPSGVDQLVETFRNTILPKVQAIAGFEGTAMLVDRAKGQGSVGALFTDRVAMVASRGKQSAIRGEAVSTTGVAIRSIEEFEVIMVERV</sequence>
<feature type="domain" description="ABM" evidence="1">
    <location>
        <begin position="1"/>
        <end position="63"/>
    </location>
</feature>
<keyword evidence="3" id="KW-1185">Reference proteome</keyword>
<dbReference type="RefSeq" id="WP_318100250.1">
    <property type="nucleotide sequence ID" value="NZ_CP137573.1"/>
</dbReference>
<dbReference type="InterPro" id="IPR007138">
    <property type="entry name" value="ABM_dom"/>
</dbReference>
<reference evidence="2 3" key="1">
    <citation type="submission" date="2023-10" db="EMBL/GenBank/DDBJ databases">
        <title>The genome sequence of Streptomyces sp. HUAS YS2.</title>
        <authorList>
            <person name="Mo P."/>
        </authorList>
    </citation>
    <scope>NUCLEOTIDE SEQUENCE [LARGE SCALE GENOMIC DNA]</scope>
    <source>
        <strain evidence="2 3">HUAS YS2</strain>
    </source>
</reference>
<keyword evidence="2" id="KW-0560">Oxidoreductase</keyword>
<evidence type="ECO:0000313" key="3">
    <source>
        <dbReference type="Proteomes" id="UP001301731"/>
    </source>
</evidence>
<dbReference type="SUPFAM" id="SSF54909">
    <property type="entry name" value="Dimeric alpha+beta barrel"/>
    <property type="match status" value="1"/>
</dbReference>
<gene>
    <name evidence="2" type="ORF">R2D22_01135</name>
</gene>
<dbReference type="Proteomes" id="UP001301731">
    <property type="component" value="Chromosome"/>
</dbReference>
<dbReference type="Gene3D" id="3.30.70.100">
    <property type="match status" value="1"/>
</dbReference>
<dbReference type="GO" id="GO:0004497">
    <property type="term" value="F:monooxygenase activity"/>
    <property type="evidence" value="ECO:0007669"/>
    <property type="project" value="UniProtKB-KW"/>
</dbReference>
<accession>A0ABZ0LMP1</accession>
<evidence type="ECO:0000259" key="1">
    <source>
        <dbReference type="Pfam" id="PF03992"/>
    </source>
</evidence>
<dbReference type="EMBL" id="CP137573">
    <property type="protein sequence ID" value="WOX20069.1"/>
    <property type="molecule type" value="Genomic_DNA"/>
</dbReference>
<protein>
    <submittedName>
        <fullName evidence="2">Antibiotic biosynthesis monooxygenase</fullName>
    </submittedName>
</protein>
<keyword evidence="2" id="KW-0503">Monooxygenase</keyword>
<dbReference type="InterPro" id="IPR011008">
    <property type="entry name" value="Dimeric_a/b-barrel"/>
</dbReference>
<dbReference type="Pfam" id="PF03992">
    <property type="entry name" value="ABM"/>
    <property type="match status" value="1"/>
</dbReference>
<organism evidence="2 3">
    <name type="scientific">Streptomyces solicathayae</name>
    <dbReference type="NCBI Taxonomy" id="3081768"/>
    <lineage>
        <taxon>Bacteria</taxon>
        <taxon>Bacillati</taxon>
        <taxon>Actinomycetota</taxon>
        <taxon>Actinomycetes</taxon>
        <taxon>Kitasatosporales</taxon>
        <taxon>Streptomycetaceae</taxon>
        <taxon>Streptomyces</taxon>
    </lineage>
</organism>
<name>A0ABZ0LMP1_9ACTN</name>
<evidence type="ECO:0000313" key="2">
    <source>
        <dbReference type="EMBL" id="WOX20069.1"/>
    </source>
</evidence>
<proteinExistence type="predicted"/>